<accession>A0A7R8ZNR4</accession>
<gene>
    <name evidence="1" type="ORF">CTOB1V02_LOCUS6395</name>
</gene>
<organism evidence="1">
    <name type="scientific">Cyprideis torosa</name>
    <dbReference type="NCBI Taxonomy" id="163714"/>
    <lineage>
        <taxon>Eukaryota</taxon>
        <taxon>Metazoa</taxon>
        <taxon>Ecdysozoa</taxon>
        <taxon>Arthropoda</taxon>
        <taxon>Crustacea</taxon>
        <taxon>Oligostraca</taxon>
        <taxon>Ostracoda</taxon>
        <taxon>Podocopa</taxon>
        <taxon>Podocopida</taxon>
        <taxon>Cytherocopina</taxon>
        <taxon>Cytheroidea</taxon>
        <taxon>Cytherideidae</taxon>
        <taxon>Cyprideis</taxon>
    </lineage>
</organism>
<proteinExistence type="predicted"/>
<protein>
    <submittedName>
        <fullName evidence="1">Uncharacterized protein</fullName>
    </submittedName>
</protein>
<dbReference type="EMBL" id="OB661568">
    <property type="protein sequence ID" value="CAD7228514.1"/>
    <property type="molecule type" value="Genomic_DNA"/>
</dbReference>
<name>A0A7R8ZNR4_9CRUS</name>
<dbReference type="AlphaFoldDB" id="A0A7R8ZNR4"/>
<sequence length="172" mass="19924">MVSTTEMPSSVFLAKLVESVQEKNDWLANQKKEEVQGDAEGAKLKETSRTGSLRQVSVCLCLVAADYDDHHKSSIVKEETIGKEYADWKVYLDKDSYKYHVDRKLEQDQGNGKEYSDDYRKVSAKIIPHKGYFVDKHGHKKEHVLYEIPFKAEWGVKQKLPIVQRTPIKHHY</sequence>
<reference evidence="1" key="1">
    <citation type="submission" date="2020-11" db="EMBL/GenBank/DDBJ databases">
        <authorList>
            <person name="Tran Van P."/>
        </authorList>
    </citation>
    <scope>NUCLEOTIDE SEQUENCE</scope>
</reference>
<evidence type="ECO:0000313" key="1">
    <source>
        <dbReference type="EMBL" id="CAD7228514.1"/>
    </source>
</evidence>